<dbReference type="InterPro" id="IPR000909">
    <property type="entry name" value="PLipase_C_PInositol-sp_X_dom"/>
</dbReference>
<accession>A0ABX1H8R3</accession>
<dbReference type="PROSITE" id="PS51318">
    <property type="entry name" value="TAT"/>
    <property type="match status" value="1"/>
</dbReference>
<evidence type="ECO:0000313" key="8">
    <source>
        <dbReference type="EMBL" id="NKI44743.1"/>
    </source>
</evidence>
<proteinExistence type="predicted"/>
<sequence length="354" mass="38024">MTADVTPDLGTTTGAVPPPDTASHPVLAPGPTPNSRATSRRFFLGRAGAVAAGGALAFAGAHSAAAATAPPAPAPKAHPLPSPGTTRTRARLRGVQDWMGGIGDATALRALTIPGTHDSGARFGGPWVECQDLLIREQLDAGVRFLDIRCRLFENAFTIHHAAFYQNLNFDDVLTACRDFLAARPSETVLMRVKQEYSEESDAEFRRVFDDYLDGKGWRSLFHIADALPTLGEARGKVVLIADNGGLPGVRWGDASVFDIQDDYNAEPLRKYPLIEDHFRKAANEPGKQYINFVSTAALLPPSSNAERLNPQVRDFLNGSEAGGWQGLGIVPLDFPEATDGLLDALLRHNPAAR</sequence>
<keyword evidence="9" id="KW-1185">Reference proteome</keyword>
<dbReference type="Proteomes" id="UP000772196">
    <property type="component" value="Unassembled WGS sequence"/>
</dbReference>
<dbReference type="Pfam" id="PF00388">
    <property type="entry name" value="PI-PLC-X"/>
    <property type="match status" value="1"/>
</dbReference>
<dbReference type="RefSeq" id="WP_168542990.1">
    <property type="nucleotide sequence ID" value="NZ_JAAWWP010000021.1"/>
</dbReference>
<feature type="region of interest" description="Disordered" evidence="6">
    <location>
        <begin position="1"/>
        <end position="38"/>
    </location>
</feature>
<evidence type="ECO:0000256" key="1">
    <source>
        <dbReference type="ARBA" id="ARBA00001316"/>
    </source>
</evidence>
<dbReference type="EMBL" id="JAAWWP010000021">
    <property type="protein sequence ID" value="NKI44743.1"/>
    <property type="molecule type" value="Genomic_DNA"/>
</dbReference>
<evidence type="ECO:0000256" key="4">
    <source>
        <dbReference type="ARBA" id="ARBA00030474"/>
    </source>
</evidence>
<dbReference type="InterPro" id="IPR017946">
    <property type="entry name" value="PLC-like_Pdiesterase_TIM-brl"/>
</dbReference>
<dbReference type="InterPro" id="IPR051057">
    <property type="entry name" value="PI-PLC_domain"/>
</dbReference>
<dbReference type="CDD" id="cd08586">
    <property type="entry name" value="PI-PLCc_BcPLC_like"/>
    <property type="match status" value="1"/>
</dbReference>
<dbReference type="EC" id="4.6.1.13" evidence="2"/>
<dbReference type="SUPFAM" id="SSF51695">
    <property type="entry name" value="PLC-like phosphodiesterases"/>
    <property type="match status" value="1"/>
</dbReference>
<comment type="catalytic activity">
    <reaction evidence="1">
        <text>a 1,2-diacyl-sn-glycero-3-phospho-(1D-myo-inositol) = 1D-myo-inositol 1,2-cyclic phosphate + a 1,2-diacyl-sn-glycerol</text>
        <dbReference type="Rhea" id="RHEA:17093"/>
        <dbReference type="ChEBI" id="CHEBI:17815"/>
        <dbReference type="ChEBI" id="CHEBI:57880"/>
        <dbReference type="ChEBI" id="CHEBI:58484"/>
        <dbReference type="EC" id="4.6.1.13"/>
    </reaction>
</comment>
<dbReference type="PROSITE" id="PS50007">
    <property type="entry name" value="PIPLC_X_DOMAIN"/>
    <property type="match status" value="1"/>
</dbReference>
<dbReference type="PANTHER" id="PTHR13593">
    <property type="match status" value="1"/>
</dbReference>
<evidence type="ECO:0000259" key="7">
    <source>
        <dbReference type="SMART" id="SM00148"/>
    </source>
</evidence>
<evidence type="ECO:0000256" key="5">
    <source>
        <dbReference type="ARBA" id="ARBA00030782"/>
    </source>
</evidence>
<dbReference type="PANTHER" id="PTHR13593:SF113">
    <property type="entry name" value="SI:DKEY-266F7.9"/>
    <property type="match status" value="1"/>
</dbReference>
<evidence type="ECO:0000256" key="2">
    <source>
        <dbReference type="ARBA" id="ARBA00012581"/>
    </source>
</evidence>
<evidence type="ECO:0000256" key="3">
    <source>
        <dbReference type="ARBA" id="ARBA00019758"/>
    </source>
</evidence>
<evidence type="ECO:0000256" key="6">
    <source>
        <dbReference type="SAM" id="MobiDB-lite"/>
    </source>
</evidence>
<evidence type="ECO:0000313" key="9">
    <source>
        <dbReference type="Proteomes" id="UP000772196"/>
    </source>
</evidence>
<comment type="caution">
    <text evidence="8">The sequence shown here is derived from an EMBL/GenBank/DDBJ whole genome shotgun (WGS) entry which is preliminary data.</text>
</comment>
<dbReference type="InterPro" id="IPR006311">
    <property type="entry name" value="TAT_signal"/>
</dbReference>
<gene>
    <name evidence="8" type="ORF">HFV08_26565</name>
</gene>
<dbReference type="SMART" id="SM00148">
    <property type="entry name" value="PLCXc"/>
    <property type="match status" value="1"/>
</dbReference>
<feature type="compositionally biased region" description="Pro residues" evidence="6">
    <location>
        <begin position="70"/>
        <end position="82"/>
    </location>
</feature>
<feature type="domain" description="Phosphatidylinositol-specific phospholipase C X" evidence="7">
    <location>
        <begin position="103"/>
        <end position="243"/>
    </location>
</feature>
<reference evidence="8 9" key="1">
    <citation type="submission" date="2020-04" db="EMBL/GenBank/DDBJ databases">
        <title>Phylogenetic Diversity and Antibacterial Activity against Ralstonia solanacearum of Endophytic Actinomycete Isolated from Moss.</title>
        <authorList>
            <person name="Zhuang X."/>
        </authorList>
    </citation>
    <scope>NUCLEOTIDE SEQUENCE [LARGE SCALE GENOMIC DNA]</scope>
    <source>
        <strain evidence="8 9">LD120</strain>
    </source>
</reference>
<protein>
    <recommendedName>
        <fullName evidence="3">1-phosphatidylinositol phosphodiesterase</fullName>
        <ecNumber evidence="2">4.6.1.13</ecNumber>
    </recommendedName>
    <alternativeName>
        <fullName evidence="4">Phosphatidylinositol diacylglycerol-lyase</fullName>
    </alternativeName>
    <alternativeName>
        <fullName evidence="5">Phosphatidylinositol-specific phospholipase C</fullName>
    </alternativeName>
</protein>
<organism evidence="8 9">
    <name type="scientific">Streptomyces physcomitrii</name>
    <dbReference type="NCBI Taxonomy" id="2724184"/>
    <lineage>
        <taxon>Bacteria</taxon>
        <taxon>Bacillati</taxon>
        <taxon>Actinomycetota</taxon>
        <taxon>Actinomycetes</taxon>
        <taxon>Kitasatosporales</taxon>
        <taxon>Streptomycetaceae</taxon>
        <taxon>Streptomyces</taxon>
    </lineage>
</organism>
<feature type="region of interest" description="Disordered" evidence="6">
    <location>
        <begin position="67"/>
        <end position="89"/>
    </location>
</feature>
<dbReference type="Gene3D" id="3.20.20.190">
    <property type="entry name" value="Phosphatidylinositol (PI) phosphodiesterase"/>
    <property type="match status" value="1"/>
</dbReference>
<name>A0ABX1H8R3_9ACTN</name>